<evidence type="ECO:0000259" key="2">
    <source>
        <dbReference type="Pfam" id="PF08245"/>
    </source>
</evidence>
<sequence>MLKGVMIQKVKVLNKDDEHHQYFERFFSDMNAYFSTDERQSDTATDYVARSIQVHDNGSVFRLRGTDCSLPMLGKHNVSNALCAMAVCETLGVPLQVVIEAIATSKPASGRLEEIETGKKFRVFVDYAHEPASLRALYEAIRLLRPKRLIAVLGSQGGGRDHAKRPVMGSIAAEFANVVFITNEDPYDEDPKSIVDDVARGVLENTSKKFVEGNTLYKIVDRKAAIETALSYAREGDVVCISGKGGELIMAVAGGKNIPWDDRVVVREWLKK</sequence>
<dbReference type="GO" id="GO:0016881">
    <property type="term" value="F:acid-amino acid ligase activity"/>
    <property type="evidence" value="ECO:0007669"/>
    <property type="project" value="InterPro"/>
</dbReference>
<dbReference type="InterPro" id="IPR036565">
    <property type="entry name" value="Mur-like_cat_sf"/>
</dbReference>
<reference evidence="3 4" key="1">
    <citation type="journal article" date="2016" name="Nat. Commun.">
        <title>Thousands of microbial genomes shed light on interconnected biogeochemical processes in an aquifer system.</title>
        <authorList>
            <person name="Anantharaman K."/>
            <person name="Brown C.T."/>
            <person name="Hug L.A."/>
            <person name="Sharon I."/>
            <person name="Castelle C.J."/>
            <person name="Probst A.J."/>
            <person name="Thomas B.C."/>
            <person name="Singh A."/>
            <person name="Wilkins M.J."/>
            <person name="Karaoz U."/>
            <person name="Brodie E.L."/>
            <person name="Williams K.H."/>
            <person name="Hubbard S.S."/>
            <person name="Banfield J.F."/>
        </authorList>
    </citation>
    <scope>NUCLEOTIDE SEQUENCE [LARGE SCALE GENOMIC DNA]</scope>
</reference>
<accession>A0A1G2B4K7</accession>
<evidence type="ECO:0000313" key="3">
    <source>
        <dbReference type="EMBL" id="OGY83935.1"/>
    </source>
</evidence>
<gene>
    <name evidence="3" type="ORF">A2898_01515</name>
</gene>
<dbReference type="Proteomes" id="UP000179164">
    <property type="component" value="Unassembled WGS sequence"/>
</dbReference>
<feature type="domain" description="Mur ligase C-terminal" evidence="1">
    <location>
        <begin position="110"/>
        <end position="245"/>
    </location>
</feature>
<dbReference type="SUPFAM" id="SSF53623">
    <property type="entry name" value="MurD-like peptide ligases, catalytic domain"/>
    <property type="match status" value="1"/>
</dbReference>
<protein>
    <recommendedName>
        <fullName evidence="5">Mur ligase C-terminal domain-containing protein</fullName>
    </recommendedName>
</protein>
<evidence type="ECO:0000313" key="4">
    <source>
        <dbReference type="Proteomes" id="UP000179164"/>
    </source>
</evidence>
<comment type="caution">
    <text evidence="3">The sequence shown here is derived from an EMBL/GenBank/DDBJ whole genome shotgun (WGS) entry which is preliminary data.</text>
</comment>
<dbReference type="AlphaFoldDB" id="A0A1G2B4K7"/>
<dbReference type="SUPFAM" id="SSF53244">
    <property type="entry name" value="MurD-like peptide ligases, peptide-binding domain"/>
    <property type="match status" value="1"/>
</dbReference>
<dbReference type="InterPro" id="IPR036615">
    <property type="entry name" value="Mur_ligase_C_dom_sf"/>
</dbReference>
<proteinExistence type="predicted"/>
<evidence type="ECO:0008006" key="5">
    <source>
        <dbReference type="Google" id="ProtNLM"/>
    </source>
</evidence>
<dbReference type="PANTHER" id="PTHR23135">
    <property type="entry name" value="MUR LIGASE FAMILY MEMBER"/>
    <property type="match status" value="1"/>
</dbReference>
<dbReference type="PANTHER" id="PTHR23135:SF4">
    <property type="entry name" value="UDP-N-ACETYLMURAMOYL-L-ALANYL-D-GLUTAMATE--2,6-DIAMINOPIMELATE LIGASE MURE HOMOLOG, CHLOROPLASTIC"/>
    <property type="match status" value="1"/>
</dbReference>
<dbReference type="Pfam" id="PF02875">
    <property type="entry name" value="Mur_ligase_C"/>
    <property type="match status" value="1"/>
</dbReference>
<dbReference type="EMBL" id="MHKE01000012">
    <property type="protein sequence ID" value="OGY83935.1"/>
    <property type="molecule type" value="Genomic_DNA"/>
</dbReference>
<dbReference type="STRING" id="1798543.A2898_01515"/>
<feature type="domain" description="Mur ligase central" evidence="2">
    <location>
        <begin position="5"/>
        <end position="88"/>
    </location>
</feature>
<dbReference type="GO" id="GO:0005524">
    <property type="term" value="F:ATP binding"/>
    <property type="evidence" value="ECO:0007669"/>
    <property type="project" value="InterPro"/>
</dbReference>
<evidence type="ECO:0000259" key="1">
    <source>
        <dbReference type="Pfam" id="PF02875"/>
    </source>
</evidence>
<organism evidence="3 4">
    <name type="scientific">Candidatus Kerfeldbacteria bacterium RIFCSPLOWO2_01_FULL_48_11</name>
    <dbReference type="NCBI Taxonomy" id="1798543"/>
    <lineage>
        <taxon>Bacteria</taxon>
        <taxon>Candidatus Kerfeldiibacteriota</taxon>
    </lineage>
</organism>
<dbReference type="Gene3D" id="3.40.1190.10">
    <property type="entry name" value="Mur-like, catalytic domain"/>
    <property type="match status" value="1"/>
</dbReference>
<dbReference type="Gene3D" id="3.90.190.20">
    <property type="entry name" value="Mur ligase, C-terminal domain"/>
    <property type="match status" value="1"/>
</dbReference>
<dbReference type="Pfam" id="PF08245">
    <property type="entry name" value="Mur_ligase_M"/>
    <property type="match status" value="1"/>
</dbReference>
<dbReference type="InterPro" id="IPR013221">
    <property type="entry name" value="Mur_ligase_cen"/>
</dbReference>
<name>A0A1G2B4K7_9BACT</name>
<dbReference type="InterPro" id="IPR004101">
    <property type="entry name" value="Mur_ligase_C"/>
</dbReference>